<feature type="coiled-coil region" evidence="1">
    <location>
        <begin position="174"/>
        <end position="208"/>
    </location>
</feature>
<comment type="caution">
    <text evidence="3">The sequence shown here is derived from an EMBL/GenBank/DDBJ whole genome shotgun (WGS) entry which is preliminary data.</text>
</comment>
<sequence length="245" mass="28440">MAKRNNSLVGCLFLLFPITVAAELVFQGLHWMFTQGLPVTLTLLALLVIDFAVRFQRTRKRVRELTEDLETRVKRVRAVEERANRAIRRIVADRPRVDSSVKKLTDLRQTMRGEIHFHVLTQEHNTSRLAGDSWHGHMHDAIGARRDFSGEIKSFGRYVGELESVKRGRPTSAIRQAKQTVDHLRQMSAELQREIDRSRSSLDSHNNQTKLLKEHIRDRCGGRGQRWYLELEQRTAARKPRTTRS</sequence>
<dbReference type="OrthoDB" id="3385334at2"/>
<organism evidence="3 4">
    <name type="scientific">Actinocrispum wychmicini</name>
    <dbReference type="NCBI Taxonomy" id="1213861"/>
    <lineage>
        <taxon>Bacteria</taxon>
        <taxon>Bacillati</taxon>
        <taxon>Actinomycetota</taxon>
        <taxon>Actinomycetes</taxon>
        <taxon>Pseudonocardiales</taxon>
        <taxon>Pseudonocardiaceae</taxon>
        <taxon>Actinocrispum</taxon>
    </lineage>
</organism>
<evidence type="ECO:0000313" key="3">
    <source>
        <dbReference type="EMBL" id="TCO46700.1"/>
    </source>
</evidence>
<feature type="transmembrane region" description="Helical" evidence="2">
    <location>
        <begin position="31"/>
        <end position="53"/>
    </location>
</feature>
<evidence type="ECO:0000256" key="2">
    <source>
        <dbReference type="SAM" id="Phobius"/>
    </source>
</evidence>
<keyword evidence="4" id="KW-1185">Reference proteome</keyword>
<accession>A0A4V2S436</accession>
<keyword evidence="2" id="KW-0812">Transmembrane</keyword>
<dbReference type="EMBL" id="SLWS01000018">
    <property type="protein sequence ID" value="TCO46700.1"/>
    <property type="molecule type" value="Genomic_DNA"/>
</dbReference>
<gene>
    <name evidence="3" type="ORF">EV192_11895</name>
</gene>
<dbReference type="AlphaFoldDB" id="A0A4V2S436"/>
<name>A0A4V2S436_9PSEU</name>
<evidence type="ECO:0000313" key="4">
    <source>
        <dbReference type="Proteomes" id="UP000295680"/>
    </source>
</evidence>
<keyword evidence="2" id="KW-0472">Membrane</keyword>
<reference evidence="3 4" key="1">
    <citation type="submission" date="2019-03" db="EMBL/GenBank/DDBJ databases">
        <title>Genomic Encyclopedia of Type Strains, Phase IV (KMG-IV): sequencing the most valuable type-strain genomes for metagenomic binning, comparative biology and taxonomic classification.</title>
        <authorList>
            <person name="Goeker M."/>
        </authorList>
    </citation>
    <scope>NUCLEOTIDE SEQUENCE [LARGE SCALE GENOMIC DNA]</scope>
    <source>
        <strain evidence="3 4">DSM 45934</strain>
    </source>
</reference>
<keyword evidence="2" id="KW-1133">Transmembrane helix</keyword>
<protein>
    <submittedName>
        <fullName evidence="3">Uncharacterized protein</fullName>
    </submittedName>
</protein>
<proteinExistence type="predicted"/>
<dbReference type="Proteomes" id="UP000295680">
    <property type="component" value="Unassembled WGS sequence"/>
</dbReference>
<evidence type="ECO:0000256" key="1">
    <source>
        <dbReference type="SAM" id="Coils"/>
    </source>
</evidence>
<keyword evidence="1" id="KW-0175">Coiled coil</keyword>
<dbReference type="RefSeq" id="WP_132125824.1">
    <property type="nucleotide sequence ID" value="NZ_SLWS01000018.1"/>
</dbReference>